<reference evidence="14" key="1">
    <citation type="submission" date="2014-05" db="EMBL/GenBank/DDBJ databases">
        <authorList>
            <person name="Kube M."/>
        </authorList>
    </citation>
    <scope>NUCLEOTIDE SEQUENCE [LARGE SCALE GENOMIC DNA]</scope>
</reference>
<dbReference type="KEGG" id="aoc:Aocu_05380"/>
<evidence type="ECO:0000256" key="2">
    <source>
        <dbReference type="ARBA" id="ARBA00005417"/>
    </source>
</evidence>
<dbReference type="Gene3D" id="3.40.50.300">
    <property type="entry name" value="P-loop containing nucleotide triphosphate hydrolases"/>
    <property type="match status" value="1"/>
</dbReference>
<feature type="transmembrane region" description="Helical" evidence="10">
    <location>
        <begin position="32"/>
        <end position="55"/>
    </location>
</feature>
<dbReference type="GO" id="GO:0005886">
    <property type="term" value="C:plasma membrane"/>
    <property type="evidence" value="ECO:0007669"/>
    <property type="project" value="UniProtKB-SubCell"/>
</dbReference>
<evidence type="ECO:0000256" key="6">
    <source>
        <dbReference type="ARBA" id="ARBA00022741"/>
    </source>
</evidence>
<dbReference type="HOGENOM" id="CLU_000604_84_4_14"/>
<dbReference type="Proteomes" id="UP000032434">
    <property type="component" value="Chromosome 1"/>
</dbReference>
<evidence type="ECO:0000256" key="1">
    <source>
        <dbReference type="ARBA" id="ARBA00004651"/>
    </source>
</evidence>
<dbReference type="InParanoid" id="A0A061AGC1"/>
<accession>A0A061AGC1</accession>
<dbReference type="EMBL" id="LK028559">
    <property type="protein sequence ID" value="CDR30611.1"/>
    <property type="molecule type" value="Genomic_DNA"/>
</dbReference>
<protein>
    <submittedName>
        <fullName evidence="13">ABC transporter, ATP-binding/permease protein</fullName>
    </submittedName>
</protein>
<dbReference type="GO" id="GO:0005524">
    <property type="term" value="F:ATP binding"/>
    <property type="evidence" value="ECO:0007669"/>
    <property type="project" value="UniProtKB-KW"/>
</dbReference>
<dbReference type="Pfam" id="PF00664">
    <property type="entry name" value="ABC_membrane"/>
    <property type="match status" value="1"/>
</dbReference>
<dbReference type="STRING" id="35623.Aocu_05380"/>
<evidence type="ECO:0000259" key="11">
    <source>
        <dbReference type="PROSITE" id="PS50893"/>
    </source>
</evidence>
<dbReference type="SMART" id="SM00382">
    <property type="entry name" value="AAA"/>
    <property type="match status" value="1"/>
</dbReference>
<dbReference type="PATRIC" id="fig|35623.3.peg.539"/>
<dbReference type="PROSITE" id="PS50929">
    <property type="entry name" value="ABC_TM1F"/>
    <property type="match status" value="1"/>
</dbReference>
<dbReference type="RefSeq" id="WP_045749140.1">
    <property type="nucleotide sequence ID" value="NZ_FUZK01000003.1"/>
</dbReference>
<dbReference type="GO" id="GO:0015421">
    <property type="term" value="F:ABC-type oligopeptide transporter activity"/>
    <property type="evidence" value="ECO:0007669"/>
    <property type="project" value="TreeGrafter"/>
</dbReference>
<dbReference type="PANTHER" id="PTHR43394">
    <property type="entry name" value="ATP-DEPENDENT PERMEASE MDL1, MITOCHONDRIAL"/>
    <property type="match status" value="1"/>
</dbReference>
<evidence type="ECO:0000256" key="9">
    <source>
        <dbReference type="ARBA" id="ARBA00023136"/>
    </source>
</evidence>
<dbReference type="CDD" id="cd18547">
    <property type="entry name" value="ABC_6TM_Tm288_like"/>
    <property type="match status" value="1"/>
</dbReference>
<dbReference type="FunFam" id="1.20.1560.10:FF:000011">
    <property type="entry name" value="Multidrug ABC transporter ATP-binding protein"/>
    <property type="match status" value="1"/>
</dbReference>
<evidence type="ECO:0000256" key="5">
    <source>
        <dbReference type="ARBA" id="ARBA00022692"/>
    </source>
</evidence>
<dbReference type="InterPro" id="IPR036640">
    <property type="entry name" value="ABC1_TM_sf"/>
</dbReference>
<evidence type="ECO:0000313" key="14">
    <source>
        <dbReference type="Proteomes" id="UP000032434"/>
    </source>
</evidence>
<keyword evidence="9 10" id="KW-0472">Membrane</keyword>
<evidence type="ECO:0000256" key="10">
    <source>
        <dbReference type="SAM" id="Phobius"/>
    </source>
</evidence>
<gene>
    <name evidence="13" type="ORF">Aocu_05380</name>
</gene>
<keyword evidence="7 13" id="KW-0067">ATP-binding</keyword>
<dbReference type="PROSITE" id="PS00211">
    <property type="entry name" value="ABC_TRANSPORTER_1"/>
    <property type="match status" value="1"/>
</dbReference>
<feature type="transmembrane region" description="Helical" evidence="10">
    <location>
        <begin position="166"/>
        <end position="183"/>
    </location>
</feature>
<keyword evidence="8 10" id="KW-1133">Transmembrane helix</keyword>
<dbReference type="InterPro" id="IPR017871">
    <property type="entry name" value="ABC_transporter-like_CS"/>
</dbReference>
<dbReference type="InterPro" id="IPR011527">
    <property type="entry name" value="ABC1_TM_dom"/>
</dbReference>
<dbReference type="FunFam" id="3.40.50.300:FF:000287">
    <property type="entry name" value="Multidrug ABC transporter ATP-binding protein"/>
    <property type="match status" value="1"/>
</dbReference>
<feature type="domain" description="ABC transmembrane type-1" evidence="12">
    <location>
        <begin position="36"/>
        <end position="331"/>
    </location>
</feature>
<dbReference type="InterPro" id="IPR039421">
    <property type="entry name" value="Type_1_exporter"/>
</dbReference>
<dbReference type="Pfam" id="PF00005">
    <property type="entry name" value="ABC_tran"/>
    <property type="match status" value="1"/>
</dbReference>
<evidence type="ECO:0000256" key="3">
    <source>
        <dbReference type="ARBA" id="ARBA00022448"/>
    </source>
</evidence>
<keyword evidence="14" id="KW-1185">Reference proteome</keyword>
<name>A0A061AGC1_9MOLU</name>
<comment type="subcellular location">
    <subcellularLocation>
        <location evidence="1">Cell membrane</location>
        <topology evidence="1">Multi-pass membrane protein</topology>
    </subcellularLocation>
</comment>
<evidence type="ECO:0000256" key="4">
    <source>
        <dbReference type="ARBA" id="ARBA00022475"/>
    </source>
</evidence>
<dbReference type="Gene3D" id="1.20.1560.10">
    <property type="entry name" value="ABC transporter type 1, transmembrane domain"/>
    <property type="match status" value="1"/>
</dbReference>
<proteinExistence type="inferred from homology"/>
<keyword evidence="6" id="KW-0547">Nucleotide-binding</keyword>
<feature type="domain" description="ABC transporter" evidence="11">
    <location>
        <begin position="365"/>
        <end position="599"/>
    </location>
</feature>
<comment type="similarity">
    <text evidence="2">Belongs to the ABC transporter superfamily.</text>
</comment>
<keyword evidence="5 10" id="KW-0812">Transmembrane</keyword>
<feature type="transmembrane region" description="Helical" evidence="10">
    <location>
        <begin position="189"/>
        <end position="206"/>
    </location>
</feature>
<dbReference type="CDD" id="cd03254">
    <property type="entry name" value="ABCC_Glucan_exporter_like"/>
    <property type="match status" value="1"/>
</dbReference>
<dbReference type="InterPro" id="IPR003439">
    <property type="entry name" value="ABC_transporter-like_ATP-bd"/>
</dbReference>
<evidence type="ECO:0000256" key="8">
    <source>
        <dbReference type="ARBA" id="ARBA00022989"/>
    </source>
</evidence>
<dbReference type="AlphaFoldDB" id="A0A061AGC1"/>
<dbReference type="PANTHER" id="PTHR43394:SF1">
    <property type="entry name" value="ATP-BINDING CASSETTE SUB-FAMILY B MEMBER 10, MITOCHONDRIAL"/>
    <property type="match status" value="1"/>
</dbReference>
<feature type="transmembrane region" description="Helical" evidence="10">
    <location>
        <begin position="87"/>
        <end position="112"/>
    </location>
</feature>
<dbReference type="PROSITE" id="PS50893">
    <property type="entry name" value="ABC_TRANSPORTER_2"/>
    <property type="match status" value="1"/>
</dbReference>
<dbReference type="InterPro" id="IPR027417">
    <property type="entry name" value="P-loop_NTPase"/>
</dbReference>
<dbReference type="InterPro" id="IPR003593">
    <property type="entry name" value="AAA+_ATPase"/>
</dbReference>
<sequence>MNRRPGLLNNQKPANFGKTFKRLLQYLSKDKWIVMLAALFAVVSSLITVLTPVLAGKLLTSITDIWSQKSVDGVVDLFGIALTFNEVLILSIVTAALSTVLNLLQGYSLIGITQRLTYKMRSDLADKINTLPLNFFDKYKYGDVLSRVTNDVDTINQTLTQSLSEIFRSFTLVTAILVIMFVMRWDLALITTASVVISLIVAGNFVKLSQKYFRQAAMNNGDMNGHVEEVYHGHQVVKVFNHQKQAFEEFNEVNKRIYETSWKAQFVSSIMVPIQFFFTNLAYIGVAIIGGYLLITDSSFEVGFIMMFIQYARQVAQPIQSIGQTASIMQQTAAAAERIFFLMDAESETDESHKPKMLNKVSGHVTFKDVHFRYLPDTPVIQGFNAEVKPGQMVAIVGPTGAGKTTIVNLLMRFYDIDSGSIQIDGVDIKDMKREEVRSYFGMVLQDSWIFEGSILDNISYGSKDKTKEEVEKAARAAQTHHFIHSLSGGYDFNLSEDGLNISQGQRQLITISRAMLADKPMLILDEATSSVDTRTEILIQKAMDQLMKGRTSFVIAHRLSTIKNADIIFVMKDGNIIEQGNHTQLLEQNGFYAQLYNSQFDV</sequence>
<evidence type="ECO:0000259" key="12">
    <source>
        <dbReference type="PROSITE" id="PS50929"/>
    </source>
</evidence>
<keyword evidence="3" id="KW-0813">Transport</keyword>
<organism evidence="13 14">
    <name type="scientific">Acholeplasma oculi</name>
    <dbReference type="NCBI Taxonomy" id="35623"/>
    <lineage>
        <taxon>Bacteria</taxon>
        <taxon>Bacillati</taxon>
        <taxon>Mycoplasmatota</taxon>
        <taxon>Mollicutes</taxon>
        <taxon>Acholeplasmatales</taxon>
        <taxon>Acholeplasmataceae</taxon>
        <taxon>Acholeplasma</taxon>
    </lineage>
</organism>
<feature type="transmembrane region" description="Helical" evidence="10">
    <location>
        <begin position="276"/>
        <end position="295"/>
    </location>
</feature>
<keyword evidence="4" id="KW-1003">Cell membrane</keyword>
<dbReference type="OrthoDB" id="383768at2"/>
<dbReference type="FunCoup" id="A0A061AGC1">
    <property type="interactions" value="218"/>
</dbReference>
<dbReference type="SUPFAM" id="SSF90123">
    <property type="entry name" value="ABC transporter transmembrane region"/>
    <property type="match status" value="1"/>
</dbReference>
<evidence type="ECO:0000256" key="7">
    <source>
        <dbReference type="ARBA" id="ARBA00022840"/>
    </source>
</evidence>
<dbReference type="GO" id="GO:0016887">
    <property type="term" value="F:ATP hydrolysis activity"/>
    <property type="evidence" value="ECO:0007669"/>
    <property type="project" value="InterPro"/>
</dbReference>
<evidence type="ECO:0000313" key="13">
    <source>
        <dbReference type="EMBL" id="CDR30611.1"/>
    </source>
</evidence>
<dbReference type="SUPFAM" id="SSF52540">
    <property type="entry name" value="P-loop containing nucleoside triphosphate hydrolases"/>
    <property type="match status" value="1"/>
</dbReference>